<dbReference type="Gene3D" id="3.30.379.10">
    <property type="entry name" value="Chitobiase/beta-hexosaminidase domain 2-like"/>
    <property type="match status" value="1"/>
</dbReference>
<dbReference type="InterPro" id="IPR029018">
    <property type="entry name" value="Hex-like_dom2"/>
</dbReference>
<dbReference type="InterPro" id="IPR015882">
    <property type="entry name" value="HEX_bac_N"/>
</dbReference>
<evidence type="ECO:0000256" key="2">
    <source>
        <dbReference type="ARBA" id="ARBA00022801"/>
    </source>
</evidence>
<dbReference type="Pfam" id="PF02838">
    <property type="entry name" value="Glyco_hydro_20b"/>
    <property type="match status" value="1"/>
</dbReference>
<evidence type="ECO:0000313" key="6">
    <source>
        <dbReference type="EMBL" id="MBK3520015.1"/>
    </source>
</evidence>
<evidence type="ECO:0000256" key="1">
    <source>
        <dbReference type="ARBA" id="ARBA00006285"/>
    </source>
</evidence>
<dbReference type="PRINTS" id="PR00738">
    <property type="entry name" value="GLHYDRLASE20"/>
</dbReference>
<dbReference type="SUPFAM" id="SSF51445">
    <property type="entry name" value="(Trans)glycosidases"/>
    <property type="match status" value="1"/>
</dbReference>
<comment type="caution">
    <text evidence="6">The sequence shown here is derived from an EMBL/GenBank/DDBJ whole genome shotgun (WGS) entry which is preliminary data.</text>
</comment>
<dbReference type="InterPro" id="IPR017853">
    <property type="entry name" value="GH"/>
</dbReference>
<dbReference type="RefSeq" id="WP_200467232.1">
    <property type="nucleotide sequence ID" value="NZ_JAENRR010000124.1"/>
</dbReference>
<evidence type="ECO:0000313" key="7">
    <source>
        <dbReference type="Proteomes" id="UP000605676"/>
    </source>
</evidence>
<feature type="non-terminal residue" evidence="6">
    <location>
        <position position="604"/>
    </location>
</feature>
<dbReference type="Proteomes" id="UP000605676">
    <property type="component" value="Unassembled WGS sequence"/>
</dbReference>
<proteinExistence type="inferred from homology"/>
<gene>
    <name evidence="6" type="ORF">JIV24_21975</name>
</gene>
<keyword evidence="2" id="KW-0378">Hydrolase</keyword>
<keyword evidence="3" id="KW-0326">Glycosidase</keyword>
<dbReference type="EMBL" id="JAENRR010000124">
    <property type="protein sequence ID" value="MBK3520015.1"/>
    <property type="molecule type" value="Genomic_DNA"/>
</dbReference>
<dbReference type="PANTHER" id="PTHR43678:SF1">
    <property type="entry name" value="BETA-N-ACETYLHEXOSAMINIDASE"/>
    <property type="match status" value="1"/>
</dbReference>
<evidence type="ECO:0000259" key="4">
    <source>
        <dbReference type="Pfam" id="PF00728"/>
    </source>
</evidence>
<dbReference type="SUPFAM" id="SSF55545">
    <property type="entry name" value="beta-N-acetylhexosaminidase-like domain"/>
    <property type="match status" value="1"/>
</dbReference>
<name>A0ABS1HQQ7_9BACT</name>
<dbReference type="InterPro" id="IPR015883">
    <property type="entry name" value="Glyco_hydro_20_cat"/>
</dbReference>
<feature type="domain" description="Beta-hexosaminidase bacterial type N-terminal" evidence="5">
    <location>
        <begin position="28"/>
        <end position="151"/>
    </location>
</feature>
<dbReference type="PANTHER" id="PTHR43678">
    <property type="entry name" value="PUTATIVE (AFU_ORTHOLOGUE AFUA_2G00640)-RELATED"/>
    <property type="match status" value="1"/>
</dbReference>
<reference evidence="6 7" key="1">
    <citation type="submission" date="2021-01" db="EMBL/GenBank/DDBJ databases">
        <title>Carboxyliciviraga sp.nov., isolated from coastal sediments.</title>
        <authorList>
            <person name="Lu D."/>
            <person name="Zhang T."/>
        </authorList>
    </citation>
    <scope>NUCLEOTIDE SEQUENCE [LARGE SCALE GENOMIC DNA]</scope>
    <source>
        <strain evidence="6 7">N1Y132</strain>
    </source>
</reference>
<sequence length="604" mass="68471">MTVIRSLKVLVLLAFIFGVMPAKGKEQPVVIPAVKNWMSYEGQLELSSPRIIVNKKYSEELLPVAKILGHELQLITGKELLVEKGGKNTGKGNIYLTMGDDDIATEGYELKIEKGVEVNASKAEGVYYGTRTLLQLMVQNPSVLPQGQIIDEPKYPVRSVLLDVARKFIPFEELKDWVIALSYFKINEIHLHLNDNSFGFYGAFRLEMKTIKGLTSTDGYYTQKEIRELQDFAKVRGITIVPEIDTPGHSRALTTARPDLAHPKLGGNYLDITKEETYRFVEKVLDEVVPLFDADHFHIGTDEYRLGSIKDEEEKKMLGEKFRQYINHFNKYIQAKGKTTRIWSGYEHMPGTTVPDKSVVIDMWETSDAVNKSKAGYQFINSTHFWTYIVPGAPYYGVDNKFLYNEWSPLQFSKKPEGILSPDDPGLLGAKLHVWNDKGPMGYTTNEIARLTMPTVMVLAEQVWGTKGANDYKSFTQFAKKVLPEGEDFEMIVRSRGQYDPENVMCGAVPGTSFLSRKAATKNAYVWQLDEPTHFIANVSHQLDNKSDNLEYPWTATFTVTRTKELTLRNATRPSGHEALMSSDLGTLFMDYNYEVRDKKTKAV</sequence>
<comment type="similarity">
    <text evidence="1">Belongs to the glycosyl hydrolase 20 family.</text>
</comment>
<protein>
    <submittedName>
        <fullName evidence="6">Family 20 glycosylhydrolase</fullName>
    </submittedName>
</protein>
<feature type="domain" description="Glycoside hydrolase family 20 catalytic" evidence="4">
    <location>
        <begin position="155"/>
        <end position="465"/>
    </location>
</feature>
<dbReference type="Gene3D" id="3.20.20.80">
    <property type="entry name" value="Glycosidases"/>
    <property type="match status" value="1"/>
</dbReference>
<accession>A0ABS1HQQ7</accession>
<dbReference type="InterPro" id="IPR025705">
    <property type="entry name" value="Beta_hexosaminidase_sua/sub"/>
</dbReference>
<evidence type="ECO:0000259" key="5">
    <source>
        <dbReference type="Pfam" id="PF02838"/>
    </source>
</evidence>
<dbReference type="CDD" id="cd06564">
    <property type="entry name" value="GH20_DspB_LnbB-like"/>
    <property type="match status" value="1"/>
</dbReference>
<keyword evidence="7" id="KW-1185">Reference proteome</keyword>
<dbReference type="Pfam" id="PF00728">
    <property type="entry name" value="Glyco_hydro_20"/>
    <property type="match status" value="1"/>
</dbReference>
<evidence type="ECO:0000256" key="3">
    <source>
        <dbReference type="ARBA" id="ARBA00023295"/>
    </source>
</evidence>
<organism evidence="6 7">
    <name type="scientific">Carboxylicivirga marina</name>
    <dbReference type="NCBI Taxonomy" id="2800988"/>
    <lineage>
        <taxon>Bacteria</taxon>
        <taxon>Pseudomonadati</taxon>
        <taxon>Bacteroidota</taxon>
        <taxon>Bacteroidia</taxon>
        <taxon>Marinilabiliales</taxon>
        <taxon>Marinilabiliaceae</taxon>
        <taxon>Carboxylicivirga</taxon>
    </lineage>
</organism>
<dbReference type="InterPro" id="IPR052764">
    <property type="entry name" value="GH20_Enzymes"/>
</dbReference>